<evidence type="ECO:0000256" key="1">
    <source>
        <dbReference type="ARBA" id="ARBA00008343"/>
    </source>
</evidence>
<sequence>MEKNKKINKILKILKSTYPTATIALNFSNPLELLIAVILSAQCTDKMVNTVTDKLFKKYKTLNDYCSASLTEFESDIKSTGFYHNKAKNILETVKILKEKFGGTVPKTMEELITLKGVARKTANIVLGNAYKVVVGIPVDTHVGRISQRLRLVDLEKIGGKRTVTFKRKGKEVVDFKKDADANKIEKELMNEIPQKDWIKISYEIIDHGRAICKAVNPKCEICPLSELCPASRV</sequence>
<gene>
    <name evidence="10" type="primary">nth</name>
    <name evidence="12" type="ORF">A3D77_01965</name>
</gene>
<feature type="domain" description="HhH-GPD" evidence="11">
    <location>
        <begin position="39"/>
        <end position="211"/>
    </location>
</feature>
<dbReference type="AlphaFoldDB" id="A0A1F5ZUB0"/>
<evidence type="ECO:0000256" key="7">
    <source>
        <dbReference type="ARBA" id="ARBA00023014"/>
    </source>
</evidence>
<dbReference type="InterPro" id="IPR003265">
    <property type="entry name" value="HhH-GPD_domain"/>
</dbReference>
<comment type="catalytic activity">
    <reaction evidence="10">
        <text>2'-deoxyribonucleotide-(2'-deoxyribose 5'-phosphate)-2'-deoxyribonucleotide-DNA = a 3'-end 2'-deoxyribonucleotide-(2,3-dehydro-2,3-deoxyribose 5'-phosphate)-DNA + a 5'-end 5'-phospho-2'-deoxyribonucleoside-DNA + H(+)</text>
        <dbReference type="Rhea" id="RHEA:66592"/>
        <dbReference type="Rhea" id="RHEA-COMP:13180"/>
        <dbReference type="Rhea" id="RHEA-COMP:16897"/>
        <dbReference type="Rhea" id="RHEA-COMP:17067"/>
        <dbReference type="ChEBI" id="CHEBI:15378"/>
        <dbReference type="ChEBI" id="CHEBI:136412"/>
        <dbReference type="ChEBI" id="CHEBI:157695"/>
        <dbReference type="ChEBI" id="CHEBI:167181"/>
        <dbReference type="EC" id="4.2.99.18"/>
    </reaction>
</comment>
<evidence type="ECO:0000256" key="9">
    <source>
        <dbReference type="ARBA" id="ARBA00023295"/>
    </source>
</evidence>
<dbReference type="HAMAP" id="MF_00942">
    <property type="entry name" value="Nth"/>
    <property type="match status" value="1"/>
</dbReference>
<dbReference type="Pfam" id="PF10576">
    <property type="entry name" value="EndIII_4Fe-2S"/>
    <property type="match status" value="1"/>
</dbReference>
<feature type="binding site" evidence="10">
    <location>
        <position position="223"/>
    </location>
    <ligand>
        <name>[4Fe-4S] cluster</name>
        <dbReference type="ChEBI" id="CHEBI:49883"/>
    </ligand>
</feature>
<dbReference type="InterPro" id="IPR005759">
    <property type="entry name" value="Nth"/>
</dbReference>
<feature type="binding site" evidence="10">
    <location>
        <position position="220"/>
    </location>
    <ligand>
        <name>[4Fe-4S] cluster</name>
        <dbReference type="ChEBI" id="CHEBI:49883"/>
    </ligand>
</feature>
<evidence type="ECO:0000256" key="3">
    <source>
        <dbReference type="ARBA" id="ARBA00022723"/>
    </source>
</evidence>
<dbReference type="InterPro" id="IPR011257">
    <property type="entry name" value="DNA_glycosylase"/>
</dbReference>
<keyword evidence="4 10" id="KW-0227">DNA damage</keyword>
<accession>A0A1F5ZUB0</accession>
<comment type="caution">
    <text evidence="12">The sequence shown here is derived from an EMBL/GenBank/DDBJ whole genome shotgun (WGS) entry which is preliminary data.</text>
</comment>
<dbReference type="PANTHER" id="PTHR10359:SF18">
    <property type="entry name" value="ENDONUCLEASE III"/>
    <property type="match status" value="1"/>
</dbReference>
<protein>
    <recommendedName>
        <fullName evidence="10">Endonuclease III</fullName>
        <ecNumber evidence="10">4.2.99.18</ecNumber>
    </recommendedName>
    <alternativeName>
        <fullName evidence="10">DNA-(apurinic or apyrimidinic site) lyase</fullName>
    </alternativeName>
</protein>
<evidence type="ECO:0000256" key="5">
    <source>
        <dbReference type="ARBA" id="ARBA00022801"/>
    </source>
</evidence>
<dbReference type="GO" id="GO:0140078">
    <property type="term" value="F:class I DNA-(apurinic or apyrimidinic site) endonuclease activity"/>
    <property type="evidence" value="ECO:0007669"/>
    <property type="project" value="UniProtKB-EC"/>
</dbReference>
<dbReference type="CDD" id="cd00056">
    <property type="entry name" value="ENDO3c"/>
    <property type="match status" value="1"/>
</dbReference>
<dbReference type="SMART" id="SM00478">
    <property type="entry name" value="ENDO3c"/>
    <property type="match status" value="1"/>
</dbReference>
<dbReference type="GO" id="GO:0003677">
    <property type="term" value="F:DNA binding"/>
    <property type="evidence" value="ECO:0007669"/>
    <property type="project" value="UniProtKB-UniRule"/>
</dbReference>
<comment type="similarity">
    <text evidence="1 10">Belongs to the Nth/MutY family.</text>
</comment>
<keyword evidence="2 10" id="KW-0004">4Fe-4S</keyword>
<dbReference type="InterPro" id="IPR023170">
    <property type="entry name" value="HhH_base_excis_C"/>
</dbReference>
<keyword evidence="12" id="KW-0540">Nuclease</keyword>
<evidence type="ECO:0000256" key="10">
    <source>
        <dbReference type="HAMAP-Rule" id="MF_00942"/>
    </source>
</evidence>
<reference evidence="12 13" key="1">
    <citation type="journal article" date="2016" name="Nat. Commun.">
        <title>Thousands of microbial genomes shed light on interconnected biogeochemical processes in an aquifer system.</title>
        <authorList>
            <person name="Anantharaman K."/>
            <person name="Brown C.T."/>
            <person name="Hug L.A."/>
            <person name="Sharon I."/>
            <person name="Castelle C.J."/>
            <person name="Probst A.J."/>
            <person name="Thomas B.C."/>
            <person name="Singh A."/>
            <person name="Wilkins M.J."/>
            <person name="Karaoz U."/>
            <person name="Brodie E.L."/>
            <person name="Williams K.H."/>
            <person name="Hubbard S.S."/>
            <person name="Banfield J.F."/>
        </authorList>
    </citation>
    <scope>NUCLEOTIDE SEQUENCE [LARGE SCALE GENOMIC DNA]</scope>
</reference>
<dbReference type="Proteomes" id="UP000176923">
    <property type="component" value="Unassembled WGS sequence"/>
</dbReference>
<dbReference type="InterPro" id="IPR003651">
    <property type="entry name" value="Endonuclease3_FeS-loop_motif"/>
</dbReference>
<dbReference type="PANTHER" id="PTHR10359">
    <property type="entry name" value="A/G-SPECIFIC ADENINE GLYCOSYLASE/ENDONUCLEASE III"/>
    <property type="match status" value="1"/>
</dbReference>
<keyword evidence="9 10" id="KW-0326">Glycosidase</keyword>
<keyword evidence="10" id="KW-0456">Lyase</keyword>
<keyword evidence="6 10" id="KW-0408">Iron</keyword>
<proteinExistence type="inferred from homology"/>
<dbReference type="GO" id="GO:0046872">
    <property type="term" value="F:metal ion binding"/>
    <property type="evidence" value="ECO:0007669"/>
    <property type="project" value="UniProtKB-KW"/>
</dbReference>
<keyword evidence="5 10" id="KW-0378">Hydrolase</keyword>
<comment type="function">
    <text evidence="10">DNA repair enzyme that has both DNA N-glycosylase activity and AP-lyase activity. The DNA N-glycosylase activity releases various damaged pyrimidines from DNA by cleaving the N-glycosidic bond, leaving an AP (apurinic/apyrimidinic) site. The AP-lyase activity cleaves the phosphodiester bond 3' to the AP site by a beta-elimination, leaving a 3'-terminal unsaturated sugar and a product with a terminal 5'-phosphate.</text>
</comment>
<dbReference type="EC" id="4.2.99.18" evidence="10"/>
<evidence type="ECO:0000256" key="6">
    <source>
        <dbReference type="ARBA" id="ARBA00023004"/>
    </source>
</evidence>
<dbReference type="GO" id="GO:0019104">
    <property type="term" value="F:DNA N-glycosylase activity"/>
    <property type="evidence" value="ECO:0007669"/>
    <property type="project" value="UniProtKB-UniRule"/>
</dbReference>
<keyword evidence="8 10" id="KW-0234">DNA repair</keyword>
<name>A0A1F5ZUB0_9BACT</name>
<dbReference type="PIRSF" id="PIRSF001435">
    <property type="entry name" value="Nth"/>
    <property type="match status" value="1"/>
</dbReference>
<keyword evidence="12" id="KW-0255">Endonuclease</keyword>
<dbReference type="SMART" id="SM00525">
    <property type="entry name" value="FES"/>
    <property type="match status" value="1"/>
</dbReference>
<evidence type="ECO:0000259" key="11">
    <source>
        <dbReference type="SMART" id="SM00478"/>
    </source>
</evidence>
<dbReference type="FunFam" id="1.10.340.30:FF:000001">
    <property type="entry name" value="Endonuclease III"/>
    <property type="match status" value="1"/>
</dbReference>
<dbReference type="GO" id="GO:0006285">
    <property type="term" value="P:base-excision repair, AP site formation"/>
    <property type="evidence" value="ECO:0007669"/>
    <property type="project" value="TreeGrafter"/>
</dbReference>
<feature type="binding site" evidence="10">
    <location>
        <position position="229"/>
    </location>
    <ligand>
        <name>[4Fe-4S] cluster</name>
        <dbReference type="ChEBI" id="CHEBI:49883"/>
    </ligand>
</feature>
<evidence type="ECO:0000313" key="12">
    <source>
        <dbReference type="EMBL" id="OGG16059.1"/>
    </source>
</evidence>
<dbReference type="Gene3D" id="1.10.340.30">
    <property type="entry name" value="Hypothetical protein, domain 2"/>
    <property type="match status" value="1"/>
</dbReference>
<feature type="binding site" evidence="10">
    <location>
        <position position="213"/>
    </location>
    <ligand>
        <name>[4Fe-4S] cluster</name>
        <dbReference type="ChEBI" id="CHEBI:49883"/>
    </ligand>
</feature>
<keyword evidence="7 10" id="KW-0411">Iron-sulfur</keyword>
<evidence type="ECO:0000256" key="4">
    <source>
        <dbReference type="ARBA" id="ARBA00022763"/>
    </source>
</evidence>
<dbReference type="SUPFAM" id="SSF48150">
    <property type="entry name" value="DNA-glycosylase"/>
    <property type="match status" value="1"/>
</dbReference>
<keyword evidence="10" id="KW-0238">DNA-binding</keyword>
<evidence type="ECO:0000256" key="8">
    <source>
        <dbReference type="ARBA" id="ARBA00023204"/>
    </source>
</evidence>
<dbReference type="STRING" id="1798382.A3D77_01965"/>
<dbReference type="Pfam" id="PF00730">
    <property type="entry name" value="HhH-GPD"/>
    <property type="match status" value="1"/>
</dbReference>
<dbReference type="PROSITE" id="PS00764">
    <property type="entry name" value="ENDONUCLEASE_III_1"/>
    <property type="match status" value="1"/>
</dbReference>
<dbReference type="Gene3D" id="1.10.1670.10">
    <property type="entry name" value="Helix-hairpin-Helix base-excision DNA repair enzymes (C-terminal)"/>
    <property type="match status" value="1"/>
</dbReference>
<dbReference type="GO" id="GO:0051539">
    <property type="term" value="F:4 iron, 4 sulfur cluster binding"/>
    <property type="evidence" value="ECO:0007669"/>
    <property type="project" value="UniProtKB-UniRule"/>
</dbReference>
<dbReference type="InterPro" id="IPR004035">
    <property type="entry name" value="Endouclease-III_FeS-bd_BS"/>
</dbReference>
<evidence type="ECO:0000313" key="13">
    <source>
        <dbReference type="Proteomes" id="UP000176923"/>
    </source>
</evidence>
<keyword evidence="3 10" id="KW-0479">Metal-binding</keyword>
<dbReference type="EMBL" id="MFJL01000015">
    <property type="protein sequence ID" value="OGG16059.1"/>
    <property type="molecule type" value="Genomic_DNA"/>
</dbReference>
<comment type="cofactor">
    <cofactor evidence="10">
        <name>[4Fe-4S] cluster</name>
        <dbReference type="ChEBI" id="CHEBI:49883"/>
    </cofactor>
    <text evidence="10">Binds 1 [4Fe-4S] cluster.</text>
</comment>
<organism evidence="12 13">
    <name type="scientific">Candidatus Gottesmanbacteria bacterium RIFCSPHIGHO2_02_FULL_39_11</name>
    <dbReference type="NCBI Taxonomy" id="1798382"/>
    <lineage>
        <taxon>Bacteria</taxon>
        <taxon>Candidatus Gottesmaniibacteriota</taxon>
    </lineage>
</organism>
<evidence type="ECO:0000256" key="2">
    <source>
        <dbReference type="ARBA" id="ARBA00022485"/>
    </source>
</evidence>